<dbReference type="Proteomes" id="UP000034081">
    <property type="component" value="Unassembled WGS sequence"/>
</dbReference>
<protein>
    <submittedName>
        <fullName evidence="1">Uncharacterized protein</fullName>
    </submittedName>
</protein>
<evidence type="ECO:0000313" key="1">
    <source>
        <dbReference type="EMBL" id="KKQ85877.1"/>
    </source>
</evidence>
<gene>
    <name evidence="1" type="ORF">UT08_C0003G0040</name>
</gene>
<comment type="caution">
    <text evidence="1">The sequence shown here is derived from an EMBL/GenBank/DDBJ whole genome shotgun (WGS) entry which is preliminary data.</text>
</comment>
<proteinExistence type="predicted"/>
<organism evidence="1 2">
    <name type="scientific">Candidatus Woesebacteria bacterium GW2011_GWB1_38_8</name>
    <dbReference type="NCBI Taxonomy" id="1618570"/>
    <lineage>
        <taxon>Bacteria</taxon>
        <taxon>Candidatus Woeseibacteriota</taxon>
    </lineage>
</organism>
<dbReference type="AlphaFoldDB" id="A0A0G0L4D2"/>
<accession>A0A0G0L4D2</accession>
<dbReference type="EMBL" id="LBVL01000003">
    <property type="protein sequence ID" value="KKQ85877.1"/>
    <property type="molecule type" value="Genomic_DNA"/>
</dbReference>
<dbReference type="STRING" id="1618570.UT08_C0003G0040"/>
<name>A0A0G0L4D2_9BACT</name>
<evidence type="ECO:0000313" key="2">
    <source>
        <dbReference type="Proteomes" id="UP000034081"/>
    </source>
</evidence>
<reference evidence="1 2" key="1">
    <citation type="journal article" date="2015" name="Nature">
        <title>rRNA introns, odd ribosomes, and small enigmatic genomes across a large radiation of phyla.</title>
        <authorList>
            <person name="Brown C.T."/>
            <person name="Hug L.A."/>
            <person name="Thomas B.C."/>
            <person name="Sharon I."/>
            <person name="Castelle C.J."/>
            <person name="Singh A."/>
            <person name="Wilkins M.J."/>
            <person name="Williams K.H."/>
            <person name="Banfield J.F."/>
        </authorList>
    </citation>
    <scope>NUCLEOTIDE SEQUENCE [LARGE SCALE GENOMIC DNA]</scope>
</reference>
<sequence length="347" mass="39702">MSEENETRLTPQAIEQEAGMDLWLSIIQKESLLPVVNPDVLQDTIRICQERRVSPKLVMTLCPVFENIAEPKGDGPTRRILHFSPEIPRLQNFVREVASLTVVTETSLGVKPQVLLLINDIFEPGAEKRIENIESIQEFTAGAKATLHKMFQELDSRNPSIWPHKIQRLIKILAQSDFVKPLSRFDLPTHPKMVKTIMNESLDPEKDAFRTWLWFLENTRKDPLMTPKAWLKESGARIIHERVRFLAAMYWTDGIVVPILWNTLFPSQNPVERNIQPIFICGVTRNLQAEMEMAGPNLKMQDSSLNGFGRVAKVRQPTSAIHIFKNTAMWTEDAQEPFSFGGRVNLL</sequence>